<dbReference type="Proteomes" id="UP000325385">
    <property type="component" value="Chromosome"/>
</dbReference>
<accession>A0A5P6NDP1</accession>
<dbReference type="InterPro" id="IPR030987">
    <property type="entry name" value="AbiV"/>
</dbReference>
<evidence type="ECO:0000256" key="1">
    <source>
        <dbReference type="SAM" id="MobiDB-lite"/>
    </source>
</evidence>
<dbReference type="NCBIfam" id="TIGR04498">
    <property type="entry name" value="AbiV_defense"/>
    <property type="match status" value="1"/>
</dbReference>
<dbReference type="AlphaFoldDB" id="A0A5P6NDP1"/>
<dbReference type="Pfam" id="PF18728">
    <property type="entry name" value="HEPN_AbiV"/>
    <property type="match status" value="1"/>
</dbReference>
<reference evidence="3" key="1">
    <citation type="submission" date="2018-09" db="EMBL/GenBank/DDBJ databases">
        <title>Nocardia yunnanensis sp. nov., an actinomycete isolated from a soil sample.</title>
        <authorList>
            <person name="Zhang J."/>
        </authorList>
    </citation>
    <scope>NUCLEOTIDE SEQUENCE [LARGE SCALE GENOMIC DNA]</scope>
    <source>
        <strain evidence="3">21-3</strain>
    </source>
</reference>
<organism evidence="2 3">
    <name type="scientific">Qipengyuania flava</name>
    <dbReference type="NCBI Taxonomy" id="192812"/>
    <lineage>
        <taxon>Bacteria</taxon>
        <taxon>Pseudomonadati</taxon>
        <taxon>Pseudomonadota</taxon>
        <taxon>Alphaproteobacteria</taxon>
        <taxon>Sphingomonadales</taxon>
        <taxon>Erythrobacteraceae</taxon>
        <taxon>Qipengyuania</taxon>
    </lineage>
</organism>
<feature type="region of interest" description="Disordered" evidence="1">
    <location>
        <begin position="220"/>
        <end position="240"/>
    </location>
</feature>
<feature type="compositionally biased region" description="Basic and acidic residues" evidence="1">
    <location>
        <begin position="230"/>
        <end position="240"/>
    </location>
</feature>
<name>A0A5P6NDP1_9SPHN</name>
<sequence length="240" mass="26580">MSSSRPSQYRGPLSPAMAAEGIALARKNAARLIADAELLLENERLPSAAALAILAIEELGKVQIIKRIVLHSDDAKQLKEAWKEYRSHRAKNVMWILPKLVSEGATTMMQLRQATEIDGDHTAMLDSVKQLSFYTDCFTEKARWSEPGEAVDAPFAPAILATARLLNRETATSERELELWVEYLAPHYAKPTMGDALLAFQRRLFDEGLTSKSPETLEAFVRGTPVPVTKADKSGSSEDR</sequence>
<gene>
    <name evidence="2" type="ORF">D0Y83_13560</name>
</gene>
<evidence type="ECO:0000313" key="2">
    <source>
        <dbReference type="EMBL" id="QFI64174.1"/>
    </source>
</evidence>
<dbReference type="EMBL" id="CP032228">
    <property type="protein sequence ID" value="QFI64174.1"/>
    <property type="molecule type" value="Genomic_DNA"/>
</dbReference>
<proteinExistence type="predicted"/>
<evidence type="ECO:0000313" key="3">
    <source>
        <dbReference type="Proteomes" id="UP000325385"/>
    </source>
</evidence>
<protein>
    <submittedName>
        <fullName evidence="2">AbiV family abortive infection protein</fullName>
    </submittedName>
</protein>